<dbReference type="PANTHER" id="PTHR33653">
    <property type="entry name" value="RIBONUCLEASE VAPC2"/>
    <property type="match status" value="1"/>
</dbReference>
<proteinExistence type="inferred from homology"/>
<dbReference type="EMBL" id="CP017599">
    <property type="protein sequence ID" value="AOW99487.1"/>
    <property type="molecule type" value="Genomic_DNA"/>
</dbReference>
<dbReference type="Gene3D" id="3.40.50.1010">
    <property type="entry name" value="5'-nuclease"/>
    <property type="match status" value="1"/>
</dbReference>
<evidence type="ECO:0000256" key="7">
    <source>
        <dbReference type="ARBA" id="ARBA00038093"/>
    </source>
</evidence>
<dbReference type="OrthoDB" id="9796690at2"/>
<dbReference type="GO" id="GO:0004518">
    <property type="term" value="F:nuclease activity"/>
    <property type="evidence" value="ECO:0007669"/>
    <property type="project" value="UniProtKB-KW"/>
</dbReference>
<evidence type="ECO:0000259" key="8">
    <source>
        <dbReference type="Pfam" id="PF01850"/>
    </source>
</evidence>
<dbReference type="InterPro" id="IPR029060">
    <property type="entry name" value="PIN-like_dom_sf"/>
</dbReference>
<dbReference type="SUPFAM" id="SSF88723">
    <property type="entry name" value="PIN domain-like"/>
    <property type="match status" value="1"/>
</dbReference>
<dbReference type="PANTHER" id="PTHR33653:SF1">
    <property type="entry name" value="RIBONUCLEASE VAPC2"/>
    <property type="match status" value="1"/>
</dbReference>
<evidence type="ECO:0000313" key="10">
    <source>
        <dbReference type="Proteomes" id="UP000177870"/>
    </source>
</evidence>
<evidence type="ECO:0000313" key="9">
    <source>
        <dbReference type="EMBL" id="AOW99487.1"/>
    </source>
</evidence>
<feature type="domain" description="PIN" evidence="8">
    <location>
        <begin position="6"/>
        <end position="118"/>
    </location>
</feature>
<dbReference type="GO" id="GO:0046872">
    <property type="term" value="F:metal ion binding"/>
    <property type="evidence" value="ECO:0007669"/>
    <property type="project" value="UniProtKB-KW"/>
</dbReference>
<evidence type="ECO:0000256" key="4">
    <source>
        <dbReference type="ARBA" id="ARBA00022723"/>
    </source>
</evidence>
<dbReference type="STRING" id="1458985.BJP34_08495"/>
<reference evidence="10" key="1">
    <citation type="submission" date="2016-10" db="EMBL/GenBank/DDBJ databases">
        <title>Comparative genomics uncovers the prolific and rare metabolic potential of the cyanobacterial genus Moorea.</title>
        <authorList>
            <person name="Leao T."/>
            <person name="Castelao G."/>
            <person name="Korobeynikov A."/>
            <person name="Monroe E.A."/>
            <person name="Podell S."/>
            <person name="Glukhov E."/>
            <person name="Allen E."/>
            <person name="Gerwick W.H."/>
            <person name="Gerwick L."/>
        </authorList>
    </citation>
    <scope>NUCLEOTIDE SEQUENCE [LARGE SCALE GENOMIC DNA]</scope>
    <source>
        <strain evidence="10">PAL-8-15-08-1</strain>
    </source>
</reference>
<evidence type="ECO:0000256" key="6">
    <source>
        <dbReference type="ARBA" id="ARBA00022842"/>
    </source>
</evidence>
<dbReference type="InterPro" id="IPR050556">
    <property type="entry name" value="Type_II_TA_system_RNase"/>
</dbReference>
<keyword evidence="4" id="KW-0479">Metal-binding</keyword>
<comment type="similarity">
    <text evidence="7">Belongs to the PINc/VapC protein family.</text>
</comment>
<accession>A0A1D8TPA9</accession>
<organism evidence="9 10">
    <name type="scientific">Moorena producens PAL-8-15-08-1</name>
    <dbReference type="NCBI Taxonomy" id="1458985"/>
    <lineage>
        <taxon>Bacteria</taxon>
        <taxon>Bacillati</taxon>
        <taxon>Cyanobacteriota</taxon>
        <taxon>Cyanophyceae</taxon>
        <taxon>Coleofasciculales</taxon>
        <taxon>Coleofasciculaceae</taxon>
        <taxon>Moorena</taxon>
    </lineage>
</organism>
<evidence type="ECO:0000256" key="1">
    <source>
        <dbReference type="ARBA" id="ARBA00001946"/>
    </source>
</evidence>
<dbReference type="GO" id="GO:0016787">
    <property type="term" value="F:hydrolase activity"/>
    <property type="evidence" value="ECO:0007669"/>
    <property type="project" value="UniProtKB-KW"/>
</dbReference>
<dbReference type="Proteomes" id="UP000177870">
    <property type="component" value="Chromosome"/>
</dbReference>
<sequence length="125" mass="14016">MSGNRYFLDTNAIVALLQGNTQLIQLLQNAEWIGISVISQIEFLAFSGLAESDCQLFQQFLQRVEVIGLVSIDTGLIEKIIEIRQQYRLKLPDAIIAAMAIQNYASLVTADQEFAKVTVLKVINW</sequence>
<dbReference type="RefSeq" id="WP_070391970.1">
    <property type="nucleotide sequence ID" value="NZ_CP017599.1"/>
</dbReference>
<dbReference type="CDD" id="cd18738">
    <property type="entry name" value="PIN_VapC4-5_FitB-like"/>
    <property type="match status" value="1"/>
</dbReference>
<dbReference type="KEGG" id="mpro:BJP34_08495"/>
<dbReference type="AlphaFoldDB" id="A0A1D8TPA9"/>
<evidence type="ECO:0000256" key="3">
    <source>
        <dbReference type="ARBA" id="ARBA00022722"/>
    </source>
</evidence>
<keyword evidence="3" id="KW-0540">Nuclease</keyword>
<dbReference type="Pfam" id="PF01850">
    <property type="entry name" value="PIN"/>
    <property type="match status" value="1"/>
</dbReference>
<name>A0A1D8TPA9_9CYAN</name>
<gene>
    <name evidence="9" type="ORF">BJP34_08495</name>
</gene>
<keyword evidence="6" id="KW-0460">Magnesium</keyword>
<keyword evidence="5" id="KW-0378">Hydrolase</keyword>
<dbReference type="InterPro" id="IPR002716">
    <property type="entry name" value="PIN_dom"/>
</dbReference>
<evidence type="ECO:0000256" key="5">
    <source>
        <dbReference type="ARBA" id="ARBA00022801"/>
    </source>
</evidence>
<keyword evidence="2" id="KW-1277">Toxin-antitoxin system</keyword>
<protein>
    <submittedName>
        <fullName evidence="9">Twitching motility protein PilT</fullName>
    </submittedName>
</protein>
<comment type="cofactor">
    <cofactor evidence="1">
        <name>Mg(2+)</name>
        <dbReference type="ChEBI" id="CHEBI:18420"/>
    </cofactor>
</comment>
<evidence type="ECO:0000256" key="2">
    <source>
        <dbReference type="ARBA" id="ARBA00022649"/>
    </source>
</evidence>